<dbReference type="STRING" id="395961.Cyan7425_2393"/>
<organism evidence="1">
    <name type="scientific">Cyanothece sp. (strain PCC 7425 / ATCC 29141)</name>
    <dbReference type="NCBI Taxonomy" id="395961"/>
    <lineage>
        <taxon>Bacteria</taxon>
        <taxon>Bacillati</taxon>
        <taxon>Cyanobacteriota</taxon>
        <taxon>Cyanophyceae</taxon>
        <taxon>Gomontiellales</taxon>
        <taxon>Cyanothecaceae</taxon>
        <taxon>Cyanothece</taxon>
    </lineage>
</organism>
<dbReference type="EMBL" id="CP001344">
    <property type="protein sequence ID" value="ACL44751.1"/>
    <property type="molecule type" value="Genomic_DNA"/>
</dbReference>
<dbReference type="OrthoDB" id="21302at2"/>
<reference evidence="1" key="1">
    <citation type="submission" date="2009-01" db="EMBL/GenBank/DDBJ databases">
        <title>Complete sequence of chromosome Cyanothece sp. PCC 7425.</title>
        <authorList>
            <consortium name="US DOE Joint Genome Institute"/>
            <person name="Lucas S."/>
            <person name="Copeland A."/>
            <person name="Lapidus A."/>
            <person name="Glavina del Rio T."/>
            <person name="Dalin E."/>
            <person name="Tice H."/>
            <person name="Bruce D."/>
            <person name="Goodwin L."/>
            <person name="Pitluck S."/>
            <person name="Sims D."/>
            <person name="Meineke L."/>
            <person name="Brettin T."/>
            <person name="Detter J.C."/>
            <person name="Han C."/>
            <person name="Larimer F."/>
            <person name="Land M."/>
            <person name="Hauser L."/>
            <person name="Kyrpides N."/>
            <person name="Ovchinnikova G."/>
            <person name="Liberton M."/>
            <person name="Stoeckel J."/>
            <person name="Banerjee A."/>
            <person name="Singh A."/>
            <person name="Page L."/>
            <person name="Sato H."/>
            <person name="Zhao L."/>
            <person name="Sherman L."/>
            <person name="Pakrasi H."/>
            <person name="Richardson P."/>
        </authorList>
    </citation>
    <scope>NUCLEOTIDE SEQUENCE</scope>
    <source>
        <strain evidence="1">PCC 7425</strain>
    </source>
</reference>
<gene>
    <name evidence="1" type="ordered locus">Cyan7425_2393</name>
</gene>
<dbReference type="HOGENOM" id="CLU_1313711_0_0_3"/>
<accession>B8HX60</accession>
<evidence type="ECO:0000313" key="1">
    <source>
        <dbReference type="EMBL" id="ACL44751.1"/>
    </source>
</evidence>
<protein>
    <submittedName>
        <fullName evidence="1">Uncharacterized protein</fullName>
    </submittedName>
</protein>
<sequence length="209" mass="24931">MGNWLQNNLQKAIYQQAFEGNRQRFLYFQEQVKRGHQLVMDLFHKLFPGYEPIEVKGTWRFVPTLFENLHWDSFPELDDRHQARIFINIDKNPRVWHTSHPLEPFVQEHYEKLGLAELKGENPNKVIGRIDKKFLGGMAKRCLDGLDRHALAFEQGEIWLADSRLISHQIYQGNRALIYMFHIKPESMHNPEKRFNRRIEALHQQHSHA</sequence>
<dbReference type="KEGG" id="cyn:Cyan7425_2393"/>
<name>B8HX60_CYAP4</name>
<dbReference type="AlphaFoldDB" id="B8HX60"/>
<proteinExistence type="predicted"/>